<keyword evidence="1" id="KW-0472">Membrane</keyword>
<dbReference type="OrthoDB" id="9808690at2"/>
<feature type="transmembrane region" description="Helical" evidence="1">
    <location>
        <begin position="189"/>
        <end position="213"/>
    </location>
</feature>
<evidence type="ECO:0000256" key="1">
    <source>
        <dbReference type="SAM" id="Phobius"/>
    </source>
</evidence>
<dbReference type="Proteomes" id="UP000183447">
    <property type="component" value="Unassembled WGS sequence"/>
</dbReference>
<feature type="transmembrane region" description="Helical" evidence="1">
    <location>
        <begin position="158"/>
        <end position="183"/>
    </location>
</feature>
<feature type="transmembrane region" description="Helical" evidence="1">
    <location>
        <begin position="12"/>
        <end position="31"/>
    </location>
</feature>
<dbReference type="Pfam" id="PF13630">
    <property type="entry name" value="SdpI"/>
    <property type="match status" value="1"/>
</dbReference>
<name>A0A1K2HVA9_9HYPH</name>
<proteinExistence type="predicted"/>
<sequence>MTSHSVLSPLTRILLAVLLVTTICGYALIPLDRSLPVHWGLSGAPDRFAPAAIALALPALLALVVVALGAVLRLPRFRGDLDASRHVMSVALSSVVALALALSLATLALGLGLDVDMPRLIALMVGLQILCLGNALPKSRPNRLAGVRLPQIMSDPRIWRVTQLWTGRLMMLSGLVLVGAALLSPGPTTLIVLIVAAVVIPAFAGILIGTAMARRA</sequence>
<keyword evidence="1" id="KW-1133">Transmembrane helix</keyword>
<organism evidence="2 3">
    <name type="scientific">Devosia enhydra</name>
    <dbReference type="NCBI Taxonomy" id="665118"/>
    <lineage>
        <taxon>Bacteria</taxon>
        <taxon>Pseudomonadati</taxon>
        <taxon>Pseudomonadota</taxon>
        <taxon>Alphaproteobacteria</taxon>
        <taxon>Hyphomicrobiales</taxon>
        <taxon>Devosiaceae</taxon>
        <taxon>Devosia</taxon>
    </lineage>
</organism>
<dbReference type="PIRSF" id="PIRSF038959">
    <property type="entry name" value="SdpI"/>
    <property type="match status" value="1"/>
</dbReference>
<accession>A0A1K2HVA9</accession>
<feature type="transmembrane region" description="Helical" evidence="1">
    <location>
        <begin position="87"/>
        <end position="111"/>
    </location>
</feature>
<feature type="transmembrane region" description="Helical" evidence="1">
    <location>
        <begin position="51"/>
        <end position="75"/>
    </location>
</feature>
<dbReference type="GO" id="GO:0009636">
    <property type="term" value="P:response to toxic substance"/>
    <property type="evidence" value="ECO:0007669"/>
    <property type="project" value="TreeGrafter"/>
</dbReference>
<dbReference type="STRING" id="665118.SAMN02983003_1195"/>
<dbReference type="PANTHER" id="PTHR37810">
    <property type="entry name" value="IMMUNITY PROTEIN SDPI"/>
    <property type="match status" value="1"/>
</dbReference>
<gene>
    <name evidence="2" type="ORF">SAMN02983003_1195</name>
</gene>
<dbReference type="InterPro" id="IPR026272">
    <property type="entry name" value="SdpI"/>
</dbReference>
<dbReference type="InterPro" id="IPR025962">
    <property type="entry name" value="SdpI/YhfL"/>
</dbReference>
<protein>
    <submittedName>
        <fullName evidence="2">Uncharacterized membrane protein</fullName>
    </submittedName>
</protein>
<keyword evidence="3" id="KW-1185">Reference proteome</keyword>
<evidence type="ECO:0000313" key="3">
    <source>
        <dbReference type="Proteomes" id="UP000183447"/>
    </source>
</evidence>
<dbReference type="EMBL" id="FPKU01000001">
    <property type="protein sequence ID" value="SFZ82644.1"/>
    <property type="molecule type" value="Genomic_DNA"/>
</dbReference>
<dbReference type="PANTHER" id="PTHR37810:SF5">
    <property type="entry name" value="IMMUNITY PROTEIN SDPI"/>
    <property type="match status" value="1"/>
</dbReference>
<dbReference type="AlphaFoldDB" id="A0A1K2HVA9"/>
<reference evidence="2 3" key="1">
    <citation type="submission" date="2016-11" db="EMBL/GenBank/DDBJ databases">
        <authorList>
            <person name="Jaros S."/>
            <person name="Januszkiewicz K."/>
            <person name="Wedrychowicz H."/>
        </authorList>
    </citation>
    <scope>NUCLEOTIDE SEQUENCE [LARGE SCALE GENOMIC DNA]</scope>
    <source>
        <strain evidence="2 3">ATCC 23634</strain>
    </source>
</reference>
<keyword evidence="1" id="KW-0812">Transmembrane</keyword>
<evidence type="ECO:0000313" key="2">
    <source>
        <dbReference type="EMBL" id="SFZ82644.1"/>
    </source>
</evidence>
<feature type="transmembrane region" description="Helical" evidence="1">
    <location>
        <begin position="117"/>
        <end position="137"/>
    </location>
</feature>
<dbReference type="RefSeq" id="WP_072339854.1">
    <property type="nucleotide sequence ID" value="NZ_FPKU01000001.1"/>
</dbReference>